<reference evidence="1 2" key="1">
    <citation type="submission" date="2020-09" db="EMBL/GenBank/DDBJ databases">
        <title>Novel species of Mucilaginibacter isolated from a glacier on the Tibetan Plateau.</title>
        <authorList>
            <person name="Liu Q."/>
            <person name="Xin Y.-H."/>
        </authorList>
    </citation>
    <scope>NUCLEOTIDE SEQUENCE [LARGE SCALE GENOMIC DNA]</scope>
    <source>
        <strain evidence="1 2">CGMCC 1.13878</strain>
    </source>
</reference>
<accession>A0ABR7XAX4</accession>
<keyword evidence="2" id="KW-1185">Reference proteome</keyword>
<protein>
    <recommendedName>
        <fullName evidence="3">Glycosyl transferase</fullName>
    </recommendedName>
</protein>
<name>A0ABR7XAX4_9SPHI</name>
<comment type="caution">
    <text evidence="1">The sequence shown here is derived from an EMBL/GenBank/DDBJ whole genome shotgun (WGS) entry which is preliminary data.</text>
</comment>
<proteinExistence type="predicted"/>
<evidence type="ECO:0008006" key="3">
    <source>
        <dbReference type="Google" id="ProtNLM"/>
    </source>
</evidence>
<organism evidence="1 2">
    <name type="scientific">Mucilaginibacter rigui</name>
    <dbReference type="NCBI Taxonomy" id="534635"/>
    <lineage>
        <taxon>Bacteria</taxon>
        <taxon>Pseudomonadati</taxon>
        <taxon>Bacteroidota</taxon>
        <taxon>Sphingobacteriia</taxon>
        <taxon>Sphingobacteriales</taxon>
        <taxon>Sphingobacteriaceae</taxon>
        <taxon>Mucilaginibacter</taxon>
    </lineage>
</organism>
<evidence type="ECO:0000313" key="1">
    <source>
        <dbReference type="EMBL" id="MBD1386760.1"/>
    </source>
</evidence>
<dbReference type="RefSeq" id="WP_191176590.1">
    <property type="nucleotide sequence ID" value="NZ_JACWMW010000003.1"/>
</dbReference>
<evidence type="ECO:0000313" key="2">
    <source>
        <dbReference type="Proteomes" id="UP000618754"/>
    </source>
</evidence>
<dbReference type="Proteomes" id="UP000618754">
    <property type="component" value="Unassembled WGS sequence"/>
</dbReference>
<gene>
    <name evidence="1" type="ORF">IDJ75_15865</name>
</gene>
<dbReference type="EMBL" id="JACWMW010000003">
    <property type="protein sequence ID" value="MBD1386760.1"/>
    <property type="molecule type" value="Genomic_DNA"/>
</dbReference>
<sequence>MMHNTTLQINLSPGDVNYADLTVPALINHHRNIKDRLLVVDCCRPQKTKLVDPDTKYPLNIFQQNVERITAISERFLKSGLVTDVYYLKPGDELFKHLSKKYLNGVYDCTHGAGGTANMGYWAGIELPRTKYVLHYDGDIILYQKPGYFWHEDALGYLNEADDNVFATPRLCPPLAGAAIDMPSIKEGRPYTSHQGYWKNDWFSTRHFLADREKLDRFLPLVRGKLRMELFIRKYGRRAFPLDPEIVLFRSLPPRGGRKITLKSVDAWITHPLNKPQSFLDILPQMINMVAEGKHPDEQRGHENIIPDAWINYLGKQS</sequence>